<feature type="domain" description="Acetyl-CoA dehydrogenase-like C-terminal" evidence="14">
    <location>
        <begin position="468"/>
        <end position="575"/>
    </location>
</feature>
<dbReference type="InterPro" id="IPR009100">
    <property type="entry name" value="AcylCoA_DH/oxidase_NM_dom_sf"/>
</dbReference>
<evidence type="ECO:0000256" key="4">
    <source>
        <dbReference type="ARBA" id="ARBA00022827"/>
    </source>
</evidence>
<comment type="cofactor">
    <cofactor evidence="1 10">
        <name>FAD</name>
        <dbReference type="ChEBI" id="CHEBI:57692"/>
    </cofactor>
</comment>
<sequence>MEDYRAPLTDMKFIIEEWLQAPAAWSKSTEYSDIDISITAQVLEEAEKFVAGVLAPLNASGDAEGCSFQEGEVHAPKGFPEAYSQYVEGGWPTMACEVDDGGQGLPHLLSAAVSEMFFSCNHAWAMYTGIAHGAYECLRTHGSAELRDIYLPGIVSGTTLPTMCLTEPQAGSDVGLLRAKAEPQLDGSYSLSGSKIFISGAEHDLSDNIVHLVLARLPDAPKGTRGISLFLVPKFIETESGRTKNNVVCTGIEEKMGIHGSPTCSLSFEGAKGWLIGAEHAGLSAMFVMMNSARLHVGLQGLGHAQRAMQLAKAYAMERRQMRAVTKPEGELGIGPDVIVHHPIIRRSLLEMQALIEGMRAIGYWTAHSLDMKSMSTDSLECQRLEVRVGLLTPVIKSFFSEQGFKVSSQALQVFGGYGYIKEYGIEQIVRDSRVVMLYEGTNEIQANDLLVRKVYGDGAVGLKDLIAEILTELNGEDFYGYVHLVNSAASRLLKVTELLLASKDAERAYRIAKEFLNALALLLIGYSWAKTIKLGRGRSDDFWVSKLNCAKVYFTYVWPELDRNLNVIADSADNLPFLA</sequence>
<dbReference type="PANTHER" id="PTHR42803:SF1">
    <property type="entry name" value="BROAD-SPECIFICITY LINEAR ACYL-COA DEHYDROGENASE FADE5"/>
    <property type="match status" value="1"/>
</dbReference>
<evidence type="ECO:0000256" key="3">
    <source>
        <dbReference type="ARBA" id="ARBA00022630"/>
    </source>
</evidence>
<keyword evidence="4 10" id="KW-0274">FAD</keyword>
<evidence type="ECO:0000256" key="10">
    <source>
        <dbReference type="RuleBase" id="RU362125"/>
    </source>
</evidence>
<dbReference type="InterPro" id="IPR036250">
    <property type="entry name" value="AcylCo_DH-like_C"/>
</dbReference>
<dbReference type="Pfam" id="PF02771">
    <property type="entry name" value="Acyl-CoA_dh_N"/>
    <property type="match status" value="1"/>
</dbReference>
<evidence type="ECO:0000259" key="13">
    <source>
        <dbReference type="Pfam" id="PF02771"/>
    </source>
</evidence>
<dbReference type="Gene3D" id="1.10.540.10">
    <property type="entry name" value="Acyl-CoA dehydrogenase/oxidase, N-terminal domain"/>
    <property type="match status" value="1"/>
</dbReference>
<comment type="similarity">
    <text evidence="2 10">Belongs to the acyl-CoA dehydrogenase family.</text>
</comment>
<dbReference type="SUPFAM" id="SSF56645">
    <property type="entry name" value="Acyl-CoA dehydrogenase NM domain-like"/>
    <property type="match status" value="1"/>
</dbReference>
<protein>
    <recommendedName>
        <fullName evidence="9">3-methylmercaptopropionyl-CoA dehydrogenase</fullName>
        <ecNumber evidence="8">1.3.99.41</ecNumber>
    </recommendedName>
</protein>
<dbReference type="InterPro" id="IPR006091">
    <property type="entry name" value="Acyl-CoA_Oxase/DH_mid-dom"/>
</dbReference>
<dbReference type="GO" id="GO:0016627">
    <property type="term" value="F:oxidoreductase activity, acting on the CH-CH group of donors"/>
    <property type="evidence" value="ECO:0007669"/>
    <property type="project" value="InterPro"/>
</dbReference>
<dbReference type="EMBL" id="CABVII010000004">
    <property type="protein sequence ID" value="VVO66541.1"/>
    <property type="molecule type" value="Genomic_DNA"/>
</dbReference>
<dbReference type="FunFam" id="2.40.110.10:FF:000031">
    <property type="entry name" value="Acyl-CoA dehydrogenase, putative"/>
    <property type="match status" value="1"/>
</dbReference>
<proteinExistence type="inferred from homology"/>
<dbReference type="RefSeq" id="WP_150783400.1">
    <property type="nucleotide sequence ID" value="NZ_CABVII010000004.1"/>
</dbReference>
<reference evidence="15 16" key="1">
    <citation type="submission" date="2019-09" db="EMBL/GenBank/DDBJ databases">
        <authorList>
            <person name="Chandra G."/>
            <person name="Truman W A."/>
        </authorList>
    </citation>
    <scope>NUCLEOTIDE SEQUENCE [LARGE SCALE GENOMIC DNA]</scope>
    <source>
        <strain evidence="15">PS862</strain>
    </source>
</reference>
<evidence type="ECO:0000256" key="2">
    <source>
        <dbReference type="ARBA" id="ARBA00009347"/>
    </source>
</evidence>
<evidence type="ECO:0000256" key="6">
    <source>
        <dbReference type="ARBA" id="ARBA00051388"/>
    </source>
</evidence>
<evidence type="ECO:0000259" key="12">
    <source>
        <dbReference type="Pfam" id="PF02770"/>
    </source>
</evidence>
<organism evidence="15 16">
    <name type="scientific">Pseudomonas fluorescens</name>
    <dbReference type="NCBI Taxonomy" id="294"/>
    <lineage>
        <taxon>Bacteria</taxon>
        <taxon>Pseudomonadati</taxon>
        <taxon>Pseudomonadota</taxon>
        <taxon>Gammaproteobacteria</taxon>
        <taxon>Pseudomonadales</taxon>
        <taxon>Pseudomonadaceae</taxon>
        <taxon>Pseudomonas</taxon>
    </lineage>
</organism>
<gene>
    <name evidence="15" type="primary">dmdC_2</name>
    <name evidence="15" type="ORF">PS862_01103</name>
</gene>
<comment type="catalytic activity">
    <reaction evidence="6">
        <text>3-(methylsulfanyl)propanoyl-CoA + oxidized [electron-transfer flavoprotein] + H(+) = 3-(methylsulfanyl)acryloyl-CoA + reduced [electron-transfer flavoprotein]</text>
        <dbReference type="Rhea" id="RHEA:52612"/>
        <dbReference type="Rhea" id="RHEA-COMP:10685"/>
        <dbReference type="Rhea" id="RHEA-COMP:10686"/>
        <dbReference type="ChEBI" id="CHEBI:15378"/>
        <dbReference type="ChEBI" id="CHEBI:57692"/>
        <dbReference type="ChEBI" id="CHEBI:58307"/>
        <dbReference type="ChEBI" id="CHEBI:82815"/>
        <dbReference type="ChEBI" id="CHEBI:84994"/>
        <dbReference type="EC" id="1.3.99.41"/>
    </reaction>
    <physiologicalReaction direction="left-to-right" evidence="6">
        <dbReference type="Rhea" id="RHEA:52613"/>
    </physiologicalReaction>
</comment>
<dbReference type="InterPro" id="IPR025878">
    <property type="entry name" value="Acyl-CoA_dh-like_C_dom"/>
</dbReference>
<evidence type="ECO:0000259" key="11">
    <source>
        <dbReference type="Pfam" id="PF00441"/>
    </source>
</evidence>
<dbReference type="Pfam" id="PF12806">
    <property type="entry name" value="Acyl-CoA_dh_C"/>
    <property type="match status" value="1"/>
</dbReference>
<dbReference type="Pfam" id="PF00441">
    <property type="entry name" value="Acyl-CoA_dh_1"/>
    <property type="match status" value="1"/>
</dbReference>
<evidence type="ECO:0000256" key="7">
    <source>
        <dbReference type="ARBA" id="ARBA00058683"/>
    </source>
</evidence>
<dbReference type="SUPFAM" id="SSF47203">
    <property type="entry name" value="Acyl-CoA dehydrogenase C-terminal domain-like"/>
    <property type="match status" value="1"/>
</dbReference>
<dbReference type="InterPro" id="IPR052166">
    <property type="entry name" value="Diverse_Acyl-CoA_DH"/>
</dbReference>
<dbReference type="AlphaFoldDB" id="A0A5E7HQB1"/>
<dbReference type="InterPro" id="IPR037069">
    <property type="entry name" value="AcylCoA_DH/ox_N_sf"/>
</dbReference>
<evidence type="ECO:0000256" key="5">
    <source>
        <dbReference type="ARBA" id="ARBA00023002"/>
    </source>
</evidence>
<dbReference type="GO" id="GO:0050660">
    <property type="term" value="F:flavin adenine dinucleotide binding"/>
    <property type="evidence" value="ECO:0007669"/>
    <property type="project" value="InterPro"/>
</dbReference>
<evidence type="ECO:0000256" key="9">
    <source>
        <dbReference type="ARBA" id="ARBA00069043"/>
    </source>
</evidence>
<feature type="domain" description="Acyl-CoA oxidase/dehydrogenase middle" evidence="12">
    <location>
        <begin position="163"/>
        <end position="269"/>
    </location>
</feature>
<evidence type="ECO:0000256" key="1">
    <source>
        <dbReference type="ARBA" id="ARBA00001974"/>
    </source>
</evidence>
<dbReference type="Proteomes" id="UP000385207">
    <property type="component" value="Unassembled WGS sequence"/>
</dbReference>
<evidence type="ECO:0000313" key="15">
    <source>
        <dbReference type="EMBL" id="VVO66541.1"/>
    </source>
</evidence>
<keyword evidence="3 10" id="KW-0285">Flavoprotein</keyword>
<dbReference type="InterPro" id="IPR013786">
    <property type="entry name" value="AcylCoA_DH/ox_N"/>
</dbReference>
<evidence type="ECO:0000259" key="14">
    <source>
        <dbReference type="Pfam" id="PF12806"/>
    </source>
</evidence>
<dbReference type="EC" id="1.3.99.41" evidence="8"/>
<dbReference type="OrthoDB" id="9764895at2"/>
<dbReference type="PANTHER" id="PTHR42803">
    <property type="entry name" value="ACYL-COA DEHYDROGENASE"/>
    <property type="match status" value="1"/>
</dbReference>
<dbReference type="Gene3D" id="2.40.110.10">
    <property type="entry name" value="Butyryl-CoA Dehydrogenase, subunit A, domain 2"/>
    <property type="match status" value="1"/>
</dbReference>
<dbReference type="InterPro" id="IPR009075">
    <property type="entry name" value="AcylCo_DH/oxidase_C"/>
</dbReference>
<accession>A0A5E7HQB1</accession>
<dbReference type="Gene3D" id="1.20.140.10">
    <property type="entry name" value="Butyryl-CoA Dehydrogenase, subunit A, domain 3"/>
    <property type="match status" value="1"/>
</dbReference>
<keyword evidence="5 10" id="KW-0560">Oxidoreductase</keyword>
<dbReference type="Pfam" id="PF02770">
    <property type="entry name" value="Acyl-CoA_dh_M"/>
    <property type="match status" value="1"/>
</dbReference>
<evidence type="ECO:0000256" key="8">
    <source>
        <dbReference type="ARBA" id="ARBA00066694"/>
    </source>
</evidence>
<name>A0A5E7HQB1_PSEFL</name>
<feature type="domain" description="Acyl-CoA dehydrogenase/oxidase N-terminal" evidence="13">
    <location>
        <begin position="41"/>
        <end position="157"/>
    </location>
</feature>
<comment type="function">
    <text evidence="7">Involved in the assimilation of dimethylsulphoniopropionate (DMSP), an important compound in the fixation of carbon in marine phytoplankton, by mediating the conversion of 3-(methylthio)propanoyl-CoA (MMPA-CoA) to 3-(methylthio)acryloyl-CoA (MTA-CoA).</text>
</comment>
<dbReference type="InterPro" id="IPR046373">
    <property type="entry name" value="Acyl-CoA_Oxase/DH_mid-dom_sf"/>
</dbReference>
<feature type="domain" description="Acyl-CoA dehydrogenase/oxidase C-terminal" evidence="11">
    <location>
        <begin position="281"/>
        <end position="450"/>
    </location>
</feature>
<evidence type="ECO:0000313" key="16">
    <source>
        <dbReference type="Proteomes" id="UP000385207"/>
    </source>
</evidence>